<keyword evidence="1" id="KW-1133">Transmembrane helix</keyword>
<dbReference type="PANTHER" id="PTHR37461:SF1">
    <property type="entry name" value="ANTI-SIGMA-K FACTOR RSKA"/>
    <property type="match status" value="1"/>
</dbReference>
<evidence type="ECO:0000313" key="3">
    <source>
        <dbReference type="EMBL" id="PRY28572.1"/>
    </source>
</evidence>
<dbReference type="AlphaFoldDB" id="A0A2T0S599"/>
<dbReference type="OrthoDB" id="1420916at2"/>
<dbReference type="Proteomes" id="UP000238375">
    <property type="component" value="Unassembled WGS sequence"/>
</dbReference>
<dbReference type="Pfam" id="PF10099">
    <property type="entry name" value="RskA_C"/>
    <property type="match status" value="1"/>
</dbReference>
<dbReference type="InterPro" id="IPR051474">
    <property type="entry name" value="Anti-sigma-K/W_factor"/>
</dbReference>
<sequence>MNLEEYIASGILDSYAIGAVSDQEVREVNCLSSIYPEIRKELDELMLSTENYALLHSIEPPAGLKDRIMRQLTFEDADETIVRPLPIDRDLSAEATRPYTYKTSWMVAAAAALAVLFFSYFLITQLQTNQKTMASLRESNDSMQLQLKQLRTSQGQTDQILAMLRQPGARTLELRGNEKAPQGDMLVFWNPSTQQVAVEVKSLPALPADKQYQLWSLVDGKPVDAGVFDAGTAVQKMNRSIGKADAFAVTIEKRGGSPTPSMATLLAMSPVA</sequence>
<dbReference type="GO" id="GO:0006417">
    <property type="term" value="P:regulation of translation"/>
    <property type="evidence" value="ECO:0007669"/>
    <property type="project" value="TreeGrafter"/>
</dbReference>
<name>A0A2T0S599_9BACT</name>
<protein>
    <submittedName>
        <fullName evidence="3">Anti-sigma-K factor rskA</fullName>
    </submittedName>
</protein>
<evidence type="ECO:0000256" key="1">
    <source>
        <dbReference type="SAM" id="Phobius"/>
    </source>
</evidence>
<evidence type="ECO:0000313" key="4">
    <source>
        <dbReference type="Proteomes" id="UP000238375"/>
    </source>
</evidence>
<organism evidence="3 4">
    <name type="scientific">Spirosoma oryzae</name>
    <dbReference type="NCBI Taxonomy" id="1469603"/>
    <lineage>
        <taxon>Bacteria</taxon>
        <taxon>Pseudomonadati</taxon>
        <taxon>Bacteroidota</taxon>
        <taxon>Cytophagia</taxon>
        <taxon>Cytophagales</taxon>
        <taxon>Cytophagaceae</taxon>
        <taxon>Spirosoma</taxon>
    </lineage>
</organism>
<dbReference type="GO" id="GO:0005886">
    <property type="term" value="C:plasma membrane"/>
    <property type="evidence" value="ECO:0007669"/>
    <property type="project" value="InterPro"/>
</dbReference>
<dbReference type="PANTHER" id="PTHR37461">
    <property type="entry name" value="ANTI-SIGMA-K FACTOR RSKA"/>
    <property type="match status" value="1"/>
</dbReference>
<reference evidence="3 4" key="1">
    <citation type="submission" date="2018-03" db="EMBL/GenBank/DDBJ databases">
        <title>Genomic Encyclopedia of Archaeal and Bacterial Type Strains, Phase II (KMG-II): from individual species to whole genera.</title>
        <authorList>
            <person name="Goeker M."/>
        </authorList>
    </citation>
    <scope>NUCLEOTIDE SEQUENCE [LARGE SCALE GENOMIC DNA]</scope>
    <source>
        <strain evidence="3 4">DSM 28354</strain>
    </source>
</reference>
<feature type="domain" description="Anti-sigma K factor RskA C-terminal" evidence="2">
    <location>
        <begin position="107"/>
        <end position="261"/>
    </location>
</feature>
<dbReference type="EMBL" id="PVTE01000029">
    <property type="protein sequence ID" value="PRY28572.1"/>
    <property type="molecule type" value="Genomic_DNA"/>
</dbReference>
<gene>
    <name evidence="3" type="ORF">CLV58_12951</name>
</gene>
<keyword evidence="1" id="KW-0812">Transmembrane</keyword>
<keyword evidence="1" id="KW-0472">Membrane</keyword>
<dbReference type="InterPro" id="IPR018764">
    <property type="entry name" value="RskA_C"/>
</dbReference>
<feature type="transmembrane region" description="Helical" evidence="1">
    <location>
        <begin position="105"/>
        <end position="123"/>
    </location>
</feature>
<keyword evidence="4" id="KW-1185">Reference proteome</keyword>
<dbReference type="RefSeq" id="WP_106140325.1">
    <property type="nucleotide sequence ID" value="NZ_PVTE01000029.1"/>
</dbReference>
<accession>A0A2T0S599</accession>
<comment type="caution">
    <text evidence="3">The sequence shown here is derived from an EMBL/GenBank/DDBJ whole genome shotgun (WGS) entry which is preliminary data.</text>
</comment>
<dbReference type="GO" id="GO:0016989">
    <property type="term" value="F:sigma factor antagonist activity"/>
    <property type="evidence" value="ECO:0007669"/>
    <property type="project" value="TreeGrafter"/>
</dbReference>
<evidence type="ECO:0000259" key="2">
    <source>
        <dbReference type="Pfam" id="PF10099"/>
    </source>
</evidence>
<proteinExistence type="predicted"/>